<dbReference type="SUPFAM" id="SSF50156">
    <property type="entry name" value="PDZ domain-like"/>
    <property type="match status" value="1"/>
</dbReference>
<dbReference type="InterPro" id="IPR020568">
    <property type="entry name" value="Ribosomal_Su5_D2-typ_SF"/>
</dbReference>
<dbReference type="Proteomes" id="UP000269198">
    <property type="component" value="Unassembled WGS sequence"/>
</dbReference>
<dbReference type="RefSeq" id="WP_123200708.1">
    <property type="nucleotide sequence ID" value="NZ_RJMB01000006.1"/>
</dbReference>
<dbReference type="OrthoDB" id="2356897at2"/>
<dbReference type="Gene3D" id="2.30.42.10">
    <property type="match status" value="1"/>
</dbReference>
<comment type="caution">
    <text evidence="2">The sequence shown here is derived from an EMBL/GenBank/DDBJ whole genome shotgun (WGS) entry which is preliminary data.</text>
</comment>
<evidence type="ECO:0000313" key="2">
    <source>
        <dbReference type="EMBL" id="RNL85451.1"/>
    </source>
</evidence>
<dbReference type="Gene3D" id="3.30.230.10">
    <property type="match status" value="1"/>
</dbReference>
<proteinExistence type="predicted"/>
<dbReference type="SUPFAM" id="SSF54211">
    <property type="entry name" value="Ribosomal protein S5 domain 2-like"/>
    <property type="match status" value="1"/>
</dbReference>
<reference evidence="2 3" key="1">
    <citation type="submission" date="2018-11" db="EMBL/GenBank/DDBJ databases">
        <title>The genome draft of YIM 96095.</title>
        <authorList>
            <person name="Tang S.-K."/>
            <person name="Chunyu W.-X."/>
            <person name="Feng Y.-Z."/>
        </authorList>
    </citation>
    <scope>NUCLEOTIDE SEQUENCE [LARGE SCALE GENOMIC DNA]</scope>
    <source>
        <strain evidence="2 3">YIM 96095</strain>
    </source>
</reference>
<dbReference type="InterPro" id="IPR001478">
    <property type="entry name" value="PDZ"/>
</dbReference>
<sequence>MFRRATTLIVAVMLLVGLTVGARFLPVPYLVASPGLALNTIGEVEGDQVIQIEGEESYEHDGELAMVTVQYAGGPGTRMDMLTVLSAWLSPNESVLPEEALFPPDRSLEEITESQDMQMDDSQTAATAAALTELGIDYETRSVVMGVGEDMPASGELAEDDVITEVDGEPVAGKDETVELVADRDPGDPVELTVLRDGATEHVELTTTDDNGTAIIGIMVGNDMEFPFDVEIAVGEVGGPSAGMMFALGIMDRLSEESLTDGHTIAGSGTIEPNGTVGGVSGVEQKVVSAAEEGAEYFFVAEESCGQAQRSPASDEVDVVKIGELGDAVDALESIRNGDAPEDLPSC</sequence>
<dbReference type="EMBL" id="RJMB01000006">
    <property type="protein sequence ID" value="RNL85451.1"/>
    <property type="molecule type" value="Genomic_DNA"/>
</dbReference>
<gene>
    <name evidence="2" type="ORF">EFW17_08125</name>
</gene>
<accession>A0A3N0EC84</accession>
<feature type="domain" description="PDZ" evidence="1">
    <location>
        <begin position="132"/>
        <end position="198"/>
    </location>
</feature>
<organism evidence="2 3">
    <name type="scientific">Halostreptopolyspora alba</name>
    <dbReference type="NCBI Taxonomy" id="2487137"/>
    <lineage>
        <taxon>Bacteria</taxon>
        <taxon>Bacillati</taxon>
        <taxon>Actinomycetota</taxon>
        <taxon>Actinomycetes</taxon>
        <taxon>Streptosporangiales</taxon>
        <taxon>Nocardiopsidaceae</taxon>
        <taxon>Halostreptopolyspora</taxon>
    </lineage>
</organism>
<evidence type="ECO:0000313" key="3">
    <source>
        <dbReference type="Proteomes" id="UP000269198"/>
    </source>
</evidence>
<dbReference type="SMART" id="SM00228">
    <property type="entry name" value="PDZ"/>
    <property type="match status" value="1"/>
</dbReference>
<dbReference type="AlphaFoldDB" id="A0A3N0EC84"/>
<protein>
    <submittedName>
        <fullName evidence="2">PDZ domain-containing protein</fullName>
    </submittedName>
</protein>
<dbReference type="InterPro" id="IPR014721">
    <property type="entry name" value="Ribsml_uS5_D2-typ_fold_subgr"/>
</dbReference>
<dbReference type="InterPro" id="IPR036034">
    <property type="entry name" value="PDZ_sf"/>
</dbReference>
<keyword evidence="3" id="KW-1185">Reference proteome</keyword>
<name>A0A3N0EC84_9ACTN</name>
<evidence type="ECO:0000259" key="1">
    <source>
        <dbReference type="SMART" id="SM00228"/>
    </source>
</evidence>
<dbReference type="Pfam" id="PF13180">
    <property type="entry name" value="PDZ_2"/>
    <property type="match status" value="1"/>
</dbReference>